<dbReference type="RefSeq" id="WP_245679002.1">
    <property type="nucleotide sequence ID" value="NZ_CBCRYE010000002.1"/>
</dbReference>
<dbReference type="NCBIfam" id="TIGR01782">
    <property type="entry name" value="TonB-Xanth-Caul"/>
    <property type="match status" value="1"/>
</dbReference>
<evidence type="ECO:0000256" key="4">
    <source>
        <dbReference type="RuleBase" id="RU003357"/>
    </source>
</evidence>
<keyword evidence="5" id="KW-0732">Signal</keyword>
<sequence length="950" mass="102978">MTTTKKKLGLLMGTASMAVLSTLALGTFAYAQDAAPAAAPADDTVIIVTGQRAQLKSAQKIKKDSDVIVDSVTAVDIGALPDRSVADALQRISGVTIQRAAEANDPIRMTAEAGGVEIRGLAWVRSETNGRDIFSAKNGRGLSWGDVSSDLLAGVDVYKNPSADMIEGGIGGTVNLRTRLPFDSKKPVIAFTADATQGDLQKKNHYSLSALYSNRWNTSIGEVGALLNYSLVSEGNMTNVIAVDRYNAATTAGGDSVLVPNTMGWRTIDWNQKRTAINGALQWRPSDDLEFTLSVLDAKAEPKNTEYNVGFYNDSGEFTSVDSMATYQYDANGAFKSGTVKNAGITSNTRYGEDHNETTDVSLHARWNVNDKLTLAGDVQYVRSMATVLSNTAFLQIANKVDASIDISGDLPVIGISEPNTTTDASTYWWAAAMDHIEKNHGNELAARIDGEYQIDSGWLKSFKFGVRSTDKDYITRQSTYNWSLLSHQYWGGGTPVYTSDTGSGTYELRDFSNFMNGDVPVPGSVIFPEASVVNQGTAHTYDLLKATETAGWGWSPLTDFTGGTNGNGLNSQNEKTTAAYVNLKFGGDVDGHVLDGNVGVRVVKTQVDGQSYIYMAAPTTAQPCTANCDVYNNVFAFANGGFLQNYSGSNEYTNTLPSLNVRLKWNDQLQFRFAASKGIVRPDLAWLSPYTSLGSSFTLDTGGALTAYTLTGTGGNPNLKPIEANQYDLTAEWYFAPTGSLTLDLFKKDLSNYIYNGTQTETYTNNGVTLDFAVARRFNGTVDGKVDGFEVAYQQFYDFLPAPFNGLGMQANYTHIDSSGGRNSGSVDGSALNALPLEGMSPDSYNVALMYEKYGISARLAYNWRSKYLYTTSAANVNRPLWADDYGQLDGSIFYTINPNYKIGVQAVNLTHSTTTQLVSSDLTAPLETQWYSAIKTDRRISVVLRGLF</sequence>
<evidence type="ECO:0000313" key="8">
    <source>
        <dbReference type="EMBL" id="SCW67894.1"/>
    </source>
</evidence>
<accession>A0A1G4SFB1</accession>
<dbReference type="EMBL" id="FMTS01000004">
    <property type="protein sequence ID" value="SCW67894.1"/>
    <property type="molecule type" value="Genomic_DNA"/>
</dbReference>
<keyword evidence="9" id="KW-1185">Reference proteome</keyword>
<comment type="similarity">
    <text evidence="4">Belongs to the TonB-dependent receptor family.</text>
</comment>
<dbReference type="PANTHER" id="PTHR40980">
    <property type="entry name" value="PLUG DOMAIN-CONTAINING PROTEIN"/>
    <property type="match status" value="1"/>
</dbReference>
<evidence type="ECO:0000259" key="6">
    <source>
        <dbReference type="Pfam" id="PF00593"/>
    </source>
</evidence>
<dbReference type="InterPro" id="IPR000531">
    <property type="entry name" value="Beta-barrel_TonB"/>
</dbReference>
<dbReference type="InterPro" id="IPR012910">
    <property type="entry name" value="Plug_dom"/>
</dbReference>
<evidence type="ECO:0000256" key="1">
    <source>
        <dbReference type="ARBA" id="ARBA00004442"/>
    </source>
</evidence>
<dbReference type="Proteomes" id="UP000199150">
    <property type="component" value="Unassembled WGS sequence"/>
</dbReference>
<feature type="chain" id="PRO_5011500084" evidence="5">
    <location>
        <begin position="32"/>
        <end position="950"/>
    </location>
</feature>
<dbReference type="STRING" id="260084.SAMN02927928_2649"/>
<comment type="subcellular location">
    <subcellularLocation>
        <location evidence="1 4">Cell outer membrane</location>
    </subcellularLocation>
</comment>
<dbReference type="GO" id="GO:0009279">
    <property type="term" value="C:cell outer membrane"/>
    <property type="evidence" value="ECO:0007669"/>
    <property type="project" value="UniProtKB-SubCell"/>
</dbReference>
<dbReference type="Pfam" id="PF07715">
    <property type="entry name" value="Plug"/>
    <property type="match status" value="1"/>
</dbReference>
<keyword evidence="3" id="KW-0998">Cell outer membrane</keyword>
<keyword evidence="4" id="KW-0798">TonB box</keyword>
<dbReference type="PANTHER" id="PTHR40980:SF3">
    <property type="entry name" value="TONB-DEPENDENT RECEPTOR-LIKE BETA-BARREL DOMAIN-CONTAINING PROTEIN"/>
    <property type="match status" value="1"/>
</dbReference>
<gene>
    <name evidence="8" type="ORF">SAMN02927928_2649</name>
</gene>
<evidence type="ECO:0000259" key="7">
    <source>
        <dbReference type="Pfam" id="PF07715"/>
    </source>
</evidence>
<feature type="domain" description="TonB-dependent receptor-like beta-barrel" evidence="6">
    <location>
        <begin position="420"/>
        <end position="911"/>
    </location>
</feature>
<evidence type="ECO:0000313" key="9">
    <source>
        <dbReference type="Proteomes" id="UP000199150"/>
    </source>
</evidence>
<keyword evidence="8" id="KW-0675">Receptor</keyword>
<dbReference type="Gene3D" id="2.170.130.10">
    <property type="entry name" value="TonB-dependent receptor, plug domain"/>
    <property type="match status" value="1"/>
</dbReference>
<dbReference type="SUPFAM" id="SSF56935">
    <property type="entry name" value="Porins"/>
    <property type="match status" value="1"/>
</dbReference>
<dbReference type="Gene3D" id="2.40.170.20">
    <property type="entry name" value="TonB-dependent receptor, beta-barrel domain"/>
    <property type="match status" value="1"/>
</dbReference>
<dbReference type="InterPro" id="IPR010104">
    <property type="entry name" value="TonB_rcpt_bac"/>
</dbReference>
<protein>
    <submittedName>
        <fullName evidence="8">TonB-dependent receptor</fullName>
    </submittedName>
</protein>
<organism evidence="8 9">
    <name type="scientific">Asticcacaulis taihuensis</name>
    <dbReference type="NCBI Taxonomy" id="260084"/>
    <lineage>
        <taxon>Bacteria</taxon>
        <taxon>Pseudomonadati</taxon>
        <taxon>Pseudomonadota</taxon>
        <taxon>Alphaproteobacteria</taxon>
        <taxon>Caulobacterales</taxon>
        <taxon>Caulobacteraceae</taxon>
        <taxon>Asticcacaulis</taxon>
    </lineage>
</organism>
<keyword evidence="2 4" id="KW-0472">Membrane</keyword>
<proteinExistence type="inferred from homology"/>
<name>A0A1G4SFB1_9CAUL</name>
<evidence type="ECO:0000256" key="3">
    <source>
        <dbReference type="ARBA" id="ARBA00023237"/>
    </source>
</evidence>
<evidence type="ECO:0000256" key="5">
    <source>
        <dbReference type="SAM" id="SignalP"/>
    </source>
</evidence>
<dbReference type="Pfam" id="PF00593">
    <property type="entry name" value="TonB_dep_Rec_b-barrel"/>
    <property type="match status" value="1"/>
</dbReference>
<dbReference type="InterPro" id="IPR037066">
    <property type="entry name" value="Plug_dom_sf"/>
</dbReference>
<dbReference type="InterPro" id="IPR036942">
    <property type="entry name" value="Beta-barrel_TonB_sf"/>
</dbReference>
<evidence type="ECO:0000256" key="2">
    <source>
        <dbReference type="ARBA" id="ARBA00023136"/>
    </source>
</evidence>
<dbReference type="AlphaFoldDB" id="A0A1G4SFB1"/>
<feature type="signal peptide" evidence="5">
    <location>
        <begin position="1"/>
        <end position="31"/>
    </location>
</feature>
<feature type="domain" description="TonB-dependent receptor plug" evidence="7">
    <location>
        <begin position="62"/>
        <end position="173"/>
    </location>
</feature>
<reference evidence="9" key="1">
    <citation type="submission" date="2016-10" db="EMBL/GenBank/DDBJ databases">
        <authorList>
            <person name="Varghese N."/>
            <person name="Submissions S."/>
        </authorList>
    </citation>
    <scope>NUCLEOTIDE SEQUENCE [LARGE SCALE GENOMIC DNA]</scope>
    <source>
        <strain evidence="9">CGMCC 1.3431</strain>
    </source>
</reference>